<feature type="signal peptide" evidence="2">
    <location>
        <begin position="1"/>
        <end position="20"/>
    </location>
</feature>
<dbReference type="Pfam" id="PF09580">
    <property type="entry name" value="Spore_YhcN_YlaJ"/>
    <property type="match status" value="1"/>
</dbReference>
<feature type="chain" id="PRO_5045188991" evidence="2">
    <location>
        <begin position="21"/>
        <end position="210"/>
    </location>
</feature>
<name>A0ABY4HFG2_9BACI</name>
<organism evidence="3 4">
    <name type="scientific">Halobacillus amylolyticus</name>
    <dbReference type="NCBI Taxonomy" id="2932259"/>
    <lineage>
        <taxon>Bacteria</taxon>
        <taxon>Bacillati</taxon>
        <taxon>Bacillota</taxon>
        <taxon>Bacilli</taxon>
        <taxon>Bacillales</taxon>
        <taxon>Bacillaceae</taxon>
        <taxon>Halobacillus</taxon>
    </lineage>
</organism>
<dbReference type="Proteomes" id="UP000830326">
    <property type="component" value="Chromosome"/>
</dbReference>
<keyword evidence="4" id="KW-1185">Reference proteome</keyword>
<dbReference type="RefSeq" id="WP_245034802.1">
    <property type="nucleotide sequence ID" value="NZ_CP095075.1"/>
</dbReference>
<dbReference type="InterPro" id="IPR014247">
    <property type="entry name" value="Spore_lipoprot_YhcN/YlaJ"/>
</dbReference>
<evidence type="ECO:0000313" key="3">
    <source>
        <dbReference type="EMBL" id="UOR13276.1"/>
    </source>
</evidence>
<keyword evidence="3" id="KW-0449">Lipoprotein</keyword>
<gene>
    <name evidence="3" type="ORF">MUO15_07255</name>
</gene>
<proteinExistence type="predicted"/>
<protein>
    <submittedName>
        <fullName evidence="3">YhcN/YlaJ family sporulation lipoprotein</fullName>
    </submittedName>
</protein>
<accession>A0ABY4HFG2</accession>
<keyword evidence="2" id="KW-0732">Signal</keyword>
<feature type="region of interest" description="Disordered" evidence="1">
    <location>
        <begin position="44"/>
        <end position="94"/>
    </location>
</feature>
<evidence type="ECO:0000256" key="1">
    <source>
        <dbReference type="SAM" id="MobiDB-lite"/>
    </source>
</evidence>
<dbReference type="PROSITE" id="PS51257">
    <property type="entry name" value="PROKAR_LIPOPROTEIN"/>
    <property type="match status" value="1"/>
</dbReference>
<reference evidence="3" key="1">
    <citation type="submission" date="2022-04" db="EMBL/GenBank/DDBJ databases">
        <title>Halobacillus sp. isolated from saltern.</title>
        <authorList>
            <person name="Won M."/>
            <person name="Lee C.-M."/>
            <person name="Woen H.-Y."/>
            <person name="Kwon S.-W."/>
        </authorList>
    </citation>
    <scope>NUCLEOTIDE SEQUENCE</scope>
    <source>
        <strain evidence="3">SSHM10-5</strain>
    </source>
</reference>
<dbReference type="NCBIfam" id="TIGR02898">
    <property type="entry name" value="spore_YhcN_YlaJ"/>
    <property type="match status" value="1"/>
</dbReference>
<sequence>MKIKAFALGLLVASSLVACQADEEAGNGDGNNDGVQNTNFERMADDMNDRGNNNNANNQGNNDANLNGNNQGNNNIGGNVNDQGNNNRGNGADQHNYDVAEQAAKSIEGNVKGVNEAYVLTTNDNAYVATVLDNQNGEAKQEVSDELEQQITQIVKDTDQGINNVYISSNPDFVDLTNNYVSDVDNGEPVQGFFREFGQMVDRVFPDAQS</sequence>
<dbReference type="EMBL" id="CP095075">
    <property type="protein sequence ID" value="UOR13276.1"/>
    <property type="molecule type" value="Genomic_DNA"/>
</dbReference>
<dbReference type="InterPro" id="IPR019076">
    <property type="entry name" value="Spore_lipoprot_YhcN/YlaJ-like"/>
</dbReference>
<evidence type="ECO:0000256" key="2">
    <source>
        <dbReference type="SAM" id="SignalP"/>
    </source>
</evidence>
<evidence type="ECO:0000313" key="4">
    <source>
        <dbReference type="Proteomes" id="UP000830326"/>
    </source>
</evidence>
<feature type="compositionally biased region" description="Low complexity" evidence="1">
    <location>
        <begin position="50"/>
        <end position="94"/>
    </location>
</feature>